<dbReference type="PROSITE" id="PS50885">
    <property type="entry name" value="HAMP"/>
    <property type="match status" value="1"/>
</dbReference>
<dbReference type="FunFam" id="1.10.287.130:FF:000001">
    <property type="entry name" value="Two-component sensor histidine kinase"/>
    <property type="match status" value="1"/>
</dbReference>
<dbReference type="GO" id="GO:0016036">
    <property type="term" value="P:cellular response to phosphate starvation"/>
    <property type="evidence" value="ECO:0007669"/>
    <property type="project" value="TreeGrafter"/>
</dbReference>
<evidence type="ECO:0000313" key="20">
    <source>
        <dbReference type="EMBL" id="KOO45940.1"/>
    </source>
</evidence>
<dbReference type="PROSITE" id="PS50112">
    <property type="entry name" value="PAS"/>
    <property type="match status" value="1"/>
</dbReference>
<dbReference type="InterPro" id="IPR004358">
    <property type="entry name" value="Sig_transdc_His_kin-like_C"/>
</dbReference>
<dbReference type="InterPro" id="IPR005467">
    <property type="entry name" value="His_kinase_dom"/>
</dbReference>
<feature type="domain" description="PAS" evidence="17">
    <location>
        <begin position="259"/>
        <end position="324"/>
    </location>
</feature>
<dbReference type="PROSITE" id="PS50109">
    <property type="entry name" value="HIS_KIN"/>
    <property type="match status" value="1"/>
</dbReference>
<evidence type="ECO:0000256" key="4">
    <source>
        <dbReference type="ARBA" id="ARBA00022475"/>
    </source>
</evidence>
<dbReference type="AlphaFoldDB" id="A0A0M0L4F7"/>
<feature type="coiled-coil region" evidence="14">
    <location>
        <begin position="235"/>
        <end position="262"/>
    </location>
</feature>
<dbReference type="PANTHER" id="PTHR45453:SF1">
    <property type="entry name" value="PHOSPHATE REGULON SENSOR PROTEIN PHOR"/>
    <property type="match status" value="1"/>
</dbReference>
<dbReference type="InterPro" id="IPR000700">
    <property type="entry name" value="PAS-assoc_C"/>
</dbReference>
<dbReference type="STRING" id="284581.AMD01_12780"/>
<reference evidence="21" key="1">
    <citation type="submission" date="2015-08" db="EMBL/GenBank/DDBJ databases">
        <title>Fjat-14210 dsm16467.</title>
        <authorList>
            <person name="Liu B."/>
            <person name="Wang J."/>
            <person name="Zhu Y."/>
            <person name="Liu G."/>
            <person name="Chen Q."/>
            <person name="Chen Z."/>
            <person name="Lan J."/>
            <person name="Che J."/>
            <person name="Ge C."/>
            <person name="Shi H."/>
            <person name="Pan Z."/>
            <person name="Liu X."/>
        </authorList>
    </citation>
    <scope>NUCLEOTIDE SEQUENCE [LARGE SCALE GENOMIC DNA]</scope>
    <source>
        <strain evidence="21">DSM 16467</strain>
    </source>
</reference>
<dbReference type="OrthoDB" id="9813151at2"/>
<dbReference type="Pfam" id="PF00512">
    <property type="entry name" value="HisKA"/>
    <property type="match status" value="1"/>
</dbReference>
<evidence type="ECO:0000256" key="11">
    <source>
        <dbReference type="ARBA" id="ARBA00022989"/>
    </source>
</evidence>
<dbReference type="EMBL" id="LILC01000015">
    <property type="protein sequence ID" value="KOO45940.1"/>
    <property type="molecule type" value="Genomic_DNA"/>
</dbReference>
<dbReference type="SMART" id="SM00091">
    <property type="entry name" value="PAS"/>
    <property type="match status" value="1"/>
</dbReference>
<keyword evidence="10" id="KW-0067">ATP-binding</keyword>
<dbReference type="PROSITE" id="PS50113">
    <property type="entry name" value="PAC"/>
    <property type="match status" value="1"/>
</dbReference>
<keyword evidence="21" id="KW-1185">Reference proteome</keyword>
<evidence type="ECO:0000256" key="2">
    <source>
        <dbReference type="ARBA" id="ARBA00004651"/>
    </source>
</evidence>
<dbReference type="CDD" id="cd00082">
    <property type="entry name" value="HisKA"/>
    <property type="match status" value="1"/>
</dbReference>
<dbReference type="SMART" id="SM00304">
    <property type="entry name" value="HAMP"/>
    <property type="match status" value="1"/>
</dbReference>
<evidence type="ECO:0000256" key="9">
    <source>
        <dbReference type="ARBA" id="ARBA00022777"/>
    </source>
</evidence>
<dbReference type="InterPro" id="IPR003594">
    <property type="entry name" value="HATPase_dom"/>
</dbReference>
<sequence length="605" mass="69006">MKKVRFFQSIHFKFVLIYVLLILLAMQIMSVYFVRELEKELINNFSTSVNERVNLLSYSIDQEMQKKRDENSPPLESDISDVLKDSLSKDITEIRVIDPNRRILGSSSDHPEYVVGKKTTDVSIKRALLYGATEERTRVAKGMRVREFIAPIKSQDEIVGAIYLTANMEPVYAQIKEVNSIFTTGTMIALVITALLGIFLAQTITRPMSDMRRQALEMAKGNFSRKAKVYGYDEIGQLALTFNNLTRKLQEAQATTEGERRKLSSVLAHMTDGVIATDRKGRVILINDPASEMLDVSRETVLSEPIISLLNLEGTHTFESLLENQESLILDFSNKDKYFILRATISSIQKDTGFVNGLIIVLHDITEQEKIDQERREFVANVSHELRTPLTTMRSYLEALAEGAWQDQDIAPRFLQVTQTETERMIRLVNDLLQLSKLDSKDYRFKTDIIDLVKLYNYTIDRFEMAKEQKIKFIRKLPKQSIYVSIDQDKITQVLDNIISNAIKYSPEGGTITFSLKLKDETVILSVQDEGVGIPKKNISKIFDRFYRVDKARSRQLGGTGLGLAIAKEIVQAHGGRIWAKSKDGQGTIIFFTLPVESEREDEWE</sequence>
<evidence type="ECO:0000256" key="5">
    <source>
        <dbReference type="ARBA" id="ARBA00022553"/>
    </source>
</evidence>
<dbReference type="GO" id="GO:0000155">
    <property type="term" value="F:phosphorelay sensor kinase activity"/>
    <property type="evidence" value="ECO:0007669"/>
    <property type="project" value="InterPro"/>
</dbReference>
<comment type="catalytic activity">
    <reaction evidence="1">
        <text>ATP + protein L-histidine = ADP + protein N-phospho-L-histidine.</text>
        <dbReference type="EC" id="2.7.13.3"/>
    </reaction>
</comment>
<evidence type="ECO:0000256" key="1">
    <source>
        <dbReference type="ARBA" id="ARBA00000085"/>
    </source>
</evidence>
<dbReference type="InterPro" id="IPR035965">
    <property type="entry name" value="PAS-like_dom_sf"/>
</dbReference>
<dbReference type="InterPro" id="IPR057640">
    <property type="entry name" value="Cache_WalK"/>
</dbReference>
<dbReference type="NCBIfam" id="TIGR00229">
    <property type="entry name" value="sensory_box"/>
    <property type="match status" value="1"/>
</dbReference>
<keyword evidence="14" id="KW-0175">Coiled coil</keyword>
<dbReference type="InterPro" id="IPR003660">
    <property type="entry name" value="HAMP_dom"/>
</dbReference>
<dbReference type="GO" id="GO:0004721">
    <property type="term" value="F:phosphoprotein phosphatase activity"/>
    <property type="evidence" value="ECO:0007669"/>
    <property type="project" value="TreeGrafter"/>
</dbReference>
<dbReference type="CDD" id="cd00130">
    <property type="entry name" value="PAS"/>
    <property type="match status" value="1"/>
</dbReference>
<dbReference type="FunFam" id="3.30.565.10:FF:000006">
    <property type="entry name" value="Sensor histidine kinase WalK"/>
    <property type="match status" value="1"/>
</dbReference>
<keyword evidence="4" id="KW-1003">Cell membrane</keyword>
<evidence type="ECO:0000256" key="7">
    <source>
        <dbReference type="ARBA" id="ARBA00022692"/>
    </source>
</evidence>
<dbReference type="InterPro" id="IPR050351">
    <property type="entry name" value="BphY/WalK/GraS-like"/>
</dbReference>
<feature type="transmembrane region" description="Helical" evidence="15">
    <location>
        <begin position="12"/>
        <end position="34"/>
    </location>
</feature>
<dbReference type="PATRIC" id="fig|284581.3.peg.1538"/>
<dbReference type="SUPFAM" id="SSF55785">
    <property type="entry name" value="PYP-like sensor domain (PAS domain)"/>
    <property type="match status" value="1"/>
</dbReference>
<evidence type="ECO:0000259" key="16">
    <source>
        <dbReference type="PROSITE" id="PS50109"/>
    </source>
</evidence>
<dbReference type="InterPro" id="IPR003661">
    <property type="entry name" value="HisK_dim/P_dom"/>
</dbReference>
<dbReference type="Pfam" id="PF13426">
    <property type="entry name" value="PAS_9"/>
    <property type="match status" value="1"/>
</dbReference>
<protein>
    <recommendedName>
        <fullName evidence="3">histidine kinase</fullName>
        <ecNumber evidence="3">2.7.13.3</ecNumber>
    </recommendedName>
</protein>
<dbReference type="Gene3D" id="1.10.287.130">
    <property type="match status" value="1"/>
</dbReference>
<evidence type="ECO:0000313" key="21">
    <source>
        <dbReference type="Proteomes" id="UP000037558"/>
    </source>
</evidence>
<dbReference type="Pfam" id="PF02518">
    <property type="entry name" value="HATPase_c"/>
    <property type="match status" value="1"/>
</dbReference>
<dbReference type="PANTHER" id="PTHR45453">
    <property type="entry name" value="PHOSPHATE REGULON SENSOR PROTEIN PHOR"/>
    <property type="match status" value="1"/>
</dbReference>
<comment type="caution">
    <text evidence="20">The sequence shown here is derived from an EMBL/GenBank/DDBJ whole genome shotgun (WGS) entry which is preliminary data.</text>
</comment>
<name>A0A0M0L4F7_9BACI</name>
<evidence type="ECO:0000256" key="3">
    <source>
        <dbReference type="ARBA" id="ARBA00012438"/>
    </source>
</evidence>
<feature type="domain" description="HAMP" evidence="19">
    <location>
        <begin position="202"/>
        <end position="254"/>
    </location>
</feature>
<gene>
    <name evidence="20" type="ORF">AMD01_12780</name>
</gene>
<dbReference type="GO" id="GO:0005524">
    <property type="term" value="F:ATP binding"/>
    <property type="evidence" value="ECO:0007669"/>
    <property type="project" value="UniProtKB-KW"/>
</dbReference>
<evidence type="ECO:0000259" key="18">
    <source>
        <dbReference type="PROSITE" id="PS50113"/>
    </source>
</evidence>
<dbReference type="InterPro" id="IPR036097">
    <property type="entry name" value="HisK_dim/P_sf"/>
</dbReference>
<proteinExistence type="predicted"/>
<dbReference type="RefSeq" id="WP_053401811.1">
    <property type="nucleotide sequence ID" value="NZ_JAUKEN010000003.1"/>
</dbReference>
<dbReference type="NCBIfam" id="NF033092">
    <property type="entry name" value="HK_WalK"/>
    <property type="match status" value="1"/>
</dbReference>
<keyword evidence="7 15" id="KW-0812">Transmembrane</keyword>
<dbReference type="Gene3D" id="3.30.450.20">
    <property type="entry name" value="PAS domain"/>
    <property type="match status" value="2"/>
</dbReference>
<evidence type="ECO:0000256" key="14">
    <source>
        <dbReference type="SAM" id="Coils"/>
    </source>
</evidence>
<dbReference type="SMART" id="SM00388">
    <property type="entry name" value="HisKA"/>
    <property type="match status" value="1"/>
</dbReference>
<dbReference type="CDD" id="cd06225">
    <property type="entry name" value="HAMP"/>
    <property type="match status" value="1"/>
</dbReference>
<dbReference type="InterPro" id="IPR036890">
    <property type="entry name" value="HATPase_C_sf"/>
</dbReference>
<dbReference type="Gene3D" id="3.30.565.10">
    <property type="entry name" value="Histidine kinase-like ATPase, C-terminal domain"/>
    <property type="match status" value="1"/>
</dbReference>
<accession>A0A0M0L4F7</accession>
<feature type="domain" description="Histidine kinase" evidence="16">
    <location>
        <begin position="381"/>
        <end position="598"/>
    </location>
</feature>
<feature type="transmembrane region" description="Helical" evidence="15">
    <location>
        <begin position="181"/>
        <end position="204"/>
    </location>
</feature>
<dbReference type="CDD" id="cd00075">
    <property type="entry name" value="HATPase"/>
    <property type="match status" value="1"/>
</dbReference>
<evidence type="ECO:0000259" key="19">
    <source>
        <dbReference type="PROSITE" id="PS50885"/>
    </source>
</evidence>
<keyword evidence="8" id="KW-0547">Nucleotide-binding</keyword>
<organism evidence="20 21">
    <name type="scientific">Priestia koreensis</name>
    <dbReference type="NCBI Taxonomy" id="284581"/>
    <lineage>
        <taxon>Bacteria</taxon>
        <taxon>Bacillati</taxon>
        <taxon>Bacillota</taxon>
        <taxon>Bacilli</taxon>
        <taxon>Bacillales</taxon>
        <taxon>Bacillaceae</taxon>
        <taxon>Priestia</taxon>
    </lineage>
</organism>
<dbReference type="GO" id="GO:0005886">
    <property type="term" value="C:plasma membrane"/>
    <property type="evidence" value="ECO:0007669"/>
    <property type="project" value="UniProtKB-SubCell"/>
</dbReference>
<dbReference type="EC" id="2.7.13.3" evidence="3"/>
<evidence type="ECO:0000256" key="8">
    <source>
        <dbReference type="ARBA" id="ARBA00022741"/>
    </source>
</evidence>
<dbReference type="Proteomes" id="UP000037558">
    <property type="component" value="Unassembled WGS sequence"/>
</dbReference>
<dbReference type="InterPro" id="IPR000014">
    <property type="entry name" value="PAS"/>
</dbReference>
<keyword evidence="6" id="KW-0808">Transferase</keyword>
<feature type="domain" description="PAC" evidence="18">
    <location>
        <begin position="323"/>
        <end position="377"/>
    </location>
</feature>
<dbReference type="Gene3D" id="1.10.8.500">
    <property type="entry name" value="HAMP domain in histidine kinase"/>
    <property type="match status" value="1"/>
</dbReference>
<evidence type="ECO:0000256" key="12">
    <source>
        <dbReference type="ARBA" id="ARBA00023012"/>
    </source>
</evidence>
<comment type="subcellular location">
    <subcellularLocation>
        <location evidence="2">Cell membrane</location>
        <topology evidence="2">Multi-pass membrane protein</topology>
    </subcellularLocation>
</comment>
<keyword evidence="9 20" id="KW-0418">Kinase</keyword>
<dbReference type="SUPFAM" id="SSF158472">
    <property type="entry name" value="HAMP domain-like"/>
    <property type="match status" value="1"/>
</dbReference>
<evidence type="ECO:0000256" key="6">
    <source>
        <dbReference type="ARBA" id="ARBA00022679"/>
    </source>
</evidence>
<dbReference type="Pfam" id="PF00672">
    <property type="entry name" value="HAMP"/>
    <property type="match status" value="1"/>
</dbReference>
<dbReference type="SUPFAM" id="SSF47384">
    <property type="entry name" value="Homodimeric domain of signal transducing histidine kinase"/>
    <property type="match status" value="1"/>
</dbReference>
<evidence type="ECO:0000256" key="15">
    <source>
        <dbReference type="SAM" id="Phobius"/>
    </source>
</evidence>
<dbReference type="SUPFAM" id="SSF55874">
    <property type="entry name" value="ATPase domain of HSP90 chaperone/DNA topoisomerase II/histidine kinase"/>
    <property type="match status" value="1"/>
</dbReference>
<dbReference type="SMART" id="SM00387">
    <property type="entry name" value="HATPase_c"/>
    <property type="match status" value="1"/>
</dbReference>
<evidence type="ECO:0000256" key="13">
    <source>
        <dbReference type="ARBA" id="ARBA00023136"/>
    </source>
</evidence>
<dbReference type="PRINTS" id="PR00344">
    <property type="entry name" value="BCTRLSENSOR"/>
</dbReference>
<keyword evidence="12" id="KW-0902">Two-component regulatory system</keyword>
<keyword evidence="13 15" id="KW-0472">Membrane</keyword>
<keyword evidence="11 15" id="KW-1133">Transmembrane helix</keyword>
<dbReference type="Pfam" id="PF23846">
    <property type="entry name" value="Cache_WalK"/>
    <property type="match status" value="1"/>
</dbReference>
<evidence type="ECO:0000259" key="17">
    <source>
        <dbReference type="PROSITE" id="PS50112"/>
    </source>
</evidence>
<keyword evidence="5" id="KW-0597">Phosphoprotein</keyword>
<evidence type="ECO:0000256" key="10">
    <source>
        <dbReference type="ARBA" id="ARBA00022840"/>
    </source>
</evidence>
<dbReference type="InterPro" id="IPR049814">
    <property type="entry name" value="Resp_reg_WalK"/>
</dbReference>